<keyword evidence="1" id="KW-1133">Transmembrane helix</keyword>
<comment type="caution">
    <text evidence="2">The sequence shown here is derived from an EMBL/GenBank/DDBJ whole genome shotgun (WGS) entry which is preliminary data.</text>
</comment>
<dbReference type="RefSeq" id="WP_054326551.1">
    <property type="nucleotide sequence ID" value="NZ_JACOPL010000002.1"/>
</dbReference>
<dbReference type="Proteomes" id="UP000606499">
    <property type="component" value="Unassembled WGS sequence"/>
</dbReference>
<proteinExistence type="predicted"/>
<evidence type="ECO:0000256" key="1">
    <source>
        <dbReference type="SAM" id="Phobius"/>
    </source>
</evidence>
<feature type="transmembrane region" description="Helical" evidence="1">
    <location>
        <begin position="33"/>
        <end position="51"/>
    </location>
</feature>
<keyword evidence="1" id="KW-0812">Transmembrane</keyword>
<dbReference type="EMBL" id="JACOPL010000002">
    <property type="protein sequence ID" value="MBC5724343.1"/>
    <property type="molecule type" value="Genomic_DNA"/>
</dbReference>
<keyword evidence="3" id="KW-1185">Reference proteome</keyword>
<dbReference type="AlphaFoldDB" id="A0A923LSB7"/>
<sequence>MKKRLGSALQAAGGAILFLAAGASDTGAVSAGGLAFSILCAALLFFTGRALRRRKKPASCRRMGRALPAAAGR</sequence>
<keyword evidence="1" id="KW-0472">Membrane</keyword>
<gene>
    <name evidence="2" type="ORF">H8S45_02520</name>
</gene>
<name>A0A923LSB7_9FIRM</name>
<evidence type="ECO:0000313" key="2">
    <source>
        <dbReference type="EMBL" id="MBC5724343.1"/>
    </source>
</evidence>
<evidence type="ECO:0000313" key="3">
    <source>
        <dbReference type="Proteomes" id="UP000606499"/>
    </source>
</evidence>
<reference evidence="2" key="1">
    <citation type="submission" date="2020-08" db="EMBL/GenBank/DDBJ databases">
        <title>Genome public.</title>
        <authorList>
            <person name="Liu C."/>
            <person name="Sun Q."/>
        </authorList>
    </citation>
    <scope>NUCLEOTIDE SEQUENCE</scope>
    <source>
        <strain evidence="2">NSJ-28</strain>
    </source>
</reference>
<organism evidence="2 3">
    <name type="scientific">Agathobaculum faecis</name>
    <dbReference type="NCBI Taxonomy" id="2763013"/>
    <lineage>
        <taxon>Bacteria</taxon>
        <taxon>Bacillati</taxon>
        <taxon>Bacillota</taxon>
        <taxon>Clostridia</taxon>
        <taxon>Eubacteriales</taxon>
        <taxon>Butyricicoccaceae</taxon>
        <taxon>Agathobaculum</taxon>
    </lineage>
</organism>
<accession>A0A923LSB7</accession>
<protein>
    <submittedName>
        <fullName evidence="2">Uncharacterized protein</fullName>
    </submittedName>
</protein>